<sequence length="47" mass="5086">MRVQIETAGGTDGPEVSLTAITKAEAEQLKKVDFQPEEKLAGRRNDG</sequence>
<dbReference type="EMBL" id="AP021906">
    <property type="protein sequence ID" value="BBP87293.1"/>
    <property type="molecule type" value="Genomic_DNA"/>
</dbReference>
<name>A0A5S9M2C9_BACIA</name>
<proteinExistence type="predicted"/>
<protein>
    <submittedName>
        <fullName evidence="1">Uncharacterized protein</fullName>
    </submittedName>
</protein>
<dbReference type="AlphaFoldDB" id="A0A5S9M2C9"/>
<evidence type="ECO:0000313" key="2">
    <source>
        <dbReference type="Proteomes" id="UP000464658"/>
    </source>
</evidence>
<accession>A0A5S9M2C9</accession>
<organism evidence="1 2">
    <name type="scientific">Bacillus safensis</name>
    <dbReference type="NCBI Taxonomy" id="561879"/>
    <lineage>
        <taxon>Bacteria</taxon>
        <taxon>Bacillati</taxon>
        <taxon>Bacillota</taxon>
        <taxon>Bacilli</taxon>
        <taxon>Bacillales</taxon>
        <taxon>Bacillaceae</taxon>
        <taxon>Bacillus</taxon>
    </lineage>
</organism>
<reference evidence="1 2" key="1">
    <citation type="submission" date="2019-12" db="EMBL/GenBank/DDBJ databases">
        <title>Full genome sequence of a Bacillus safensis strain isolated from commercially available natto in Indonesia.</title>
        <authorList>
            <person name="Yoshida M."/>
            <person name="Uomi M."/>
            <person name="Waturangi D."/>
            <person name="Ekaputri J.J."/>
            <person name="Setiamarga D.H.E."/>
        </authorList>
    </citation>
    <scope>NUCLEOTIDE SEQUENCE [LARGE SCALE GENOMIC DNA]</scope>
    <source>
        <strain evidence="1 2">IDN1</strain>
    </source>
</reference>
<dbReference type="Proteomes" id="UP000464658">
    <property type="component" value="Chromosome"/>
</dbReference>
<evidence type="ECO:0000313" key="1">
    <source>
        <dbReference type="EMBL" id="BBP87293.1"/>
    </source>
</evidence>
<gene>
    <name evidence="1" type="ORF">BsIDN1_09110</name>
</gene>